<sequence>MTDPLVERLRAQVGGVRDGALLRFSIGNALLSDGQYADAAESFREALGFDPAYSAAWKLLGKALLAQDDEASAAEAWRQGIDAATARGDVQAGKEMAVFLNRLSRKG</sequence>
<comment type="caution">
    <text evidence="2">The sequence shown here is derived from an EMBL/GenBank/DDBJ whole genome shotgun (WGS) entry which is preliminary data.</text>
</comment>
<keyword evidence="1" id="KW-0802">TPR repeat</keyword>
<dbReference type="Pfam" id="PF14559">
    <property type="entry name" value="TPR_19"/>
    <property type="match status" value="1"/>
</dbReference>
<dbReference type="InterPro" id="IPR011990">
    <property type="entry name" value="TPR-like_helical_dom_sf"/>
</dbReference>
<gene>
    <name evidence="2" type="ORF">VI08_08255</name>
</gene>
<name>A0A0F3KVN6_9GAMM</name>
<evidence type="ECO:0000313" key="3">
    <source>
        <dbReference type="Proteomes" id="UP000033651"/>
    </source>
</evidence>
<evidence type="ECO:0000256" key="1">
    <source>
        <dbReference type="PROSITE-ProRule" id="PRU00339"/>
    </source>
</evidence>
<dbReference type="Proteomes" id="UP000033651">
    <property type="component" value="Unassembled WGS sequence"/>
</dbReference>
<feature type="repeat" description="TPR" evidence="1">
    <location>
        <begin position="20"/>
        <end position="53"/>
    </location>
</feature>
<keyword evidence="3" id="KW-1185">Reference proteome</keyword>
<dbReference type="SMART" id="SM00028">
    <property type="entry name" value="TPR"/>
    <property type="match status" value="2"/>
</dbReference>
<dbReference type="PATRIC" id="fig|345309.4.peg.867"/>
<accession>A0A0F3KVN6</accession>
<dbReference type="RefSeq" id="WP_045829092.1">
    <property type="nucleotide sequence ID" value="NZ_JZRB01000016.1"/>
</dbReference>
<reference evidence="2 3" key="1">
    <citation type="submission" date="2015-03" db="EMBL/GenBank/DDBJ databases">
        <title>Draft genome sequence of Luteibacter yeojuensis strain SU11.</title>
        <authorList>
            <person name="Sulaiman J."/>
            <person name="Priya K."/>
            <person name="Chan K.-G."/>
        </authorList>
    </citation>
    <scope>NUCLEOTIDE SEQUENCE [LARGE SCALE GENOMIC DNA]</scope>
    <source>
        <strain evidence="2 3">SU11</strain>
    </source>
</reference>
<dbReference type="OrthoDB" id="8421013at2"/>
<proteinExistence type="predicted"/>
<dbReference type="AlphaFoldDB" id="A0A0F3KVN6"/>
<dbReference type="EMBL" id="JZRB01000016">
    <property type="protein sequence ID" value="KJV35278.1"/>
    <property type="molecule type" value="Genomic_DNA"/>
</dbReference>
<dbReference type="InterPro" id="IPR019734">
    <property type="entry name" value="TPR_rpt"/>
</dbReference>
<evidence type="ECO:0000313" key="2">
    <source>
        <dbReference type="EMBL" id="KJV35278.1"/>
    </source>
</evidence>
<dbReference type="Gene3D" id="1.25.40.10">
    <property type="entry name" value="Tetratricopeptide repeat domain"/>
    <property type="match status" value="1"/>
</dbReference>
<dbReference type="SUPFAM" id="SSF48452">
    <property type="entry name" value="TPR-like"/>
    <property type="match status" value="1"/>
</dbReference>
<protein>
    <submittedName>
        <fullName evidence="2">Uncharacterized protein</fullName>
    </submittedName>
</protein>
<organism evidence="2 3">
    <name type="scientific">Luteibacter yeojuensis</name>
    <dbReference type="NCBI Taxonomy" id="345309"/>
    <lineage>
        <taxon>Bacteria</taxon>
        <taxon>Pseudomonadati</taxon>
        <taxon>Pseudomonadota</taxon>
        <taxon>Gammaproteobacteria</taxon>
        <taxon>Lysobacterales</taxon>
        <taxon>Rhodanobacteraceae</taxon>
        <taxon>Luteibacter</taxon>
    </lineage>
</organism>
<dbReference type="PROSITE" id="PS50005">
    <property type="entry name" value="TPR"/>
    <property type="match status" value="1"/>
</dbReference>